<evidence type="ECO:0000313" key="2">
    <source>
        <dbReference type="EMBL" id="CAP57465.1"/>
    </source>
</evidence>
<dbReference type="KEGG" id="gdi:GDI3522"/>
<dbReference type="AlphaFoldDB" id="A9H4P7"/>
<dbReference type="EMBL" id="AM889285">
    <property type="protein sequence ID" value="CAP57465.1"/>
    <property type="molecule type" value="Genomic_DNA"/>
</dbReference>
<feature type="region of interest" description="Disordered" evidence="1">
    <location>
        <begin position="1"/>
        <end position="62"/>
    </location>
</feature>
<keyword evidence="3" id="KW-1185">Reference proteome</keyword>
<dbReference type="Proteomes" id="UP000001176">
    <property type="component" value="Chromosome"/>
</dbReference>
<sequence>MRRIAPNMTLNTDMQIPAHTSPTWRNAVTSDPPAPYPPEQPAPPPSPDQPPPMPKDPGNPLN</sequence>
<feature type="compositionally biased region" description="Pro residues" evidence="1">
    <location>
        <begin position="32"/>
        <end position="62"/>
    </location>
</feature>
<name>A9H4P7_GLUDA</name>
<reference evidence="2 3" key="1">
    <citation type="journal article" date="2009" name="BMC Genomics">
        <title>Complete genome sequence of the sugarcane nitrogen-fixing endophyte Gluconacetobacter diazotrophicus Pal5.</title>
        <authorList>
            <person name="Bertalan M."/>
            <person name="Albano R."/>
            <person name="Padua V."/>
            <person name="Rouws L."/>
            <person name="Rojas C."/>
            <person name="Hemerly A."/>
            <person name="Teixeira K."/>
            <person name="Schwab S."/>
            <person name="Araujo J."/>
            <person name="Oliveira A."/>
            <person name="Franca L."/>
            <person name="Magalhaes V."/>
            <person name="Alqueres S."/>
            <person name="Cardoso A."/>
            <person name="Almeida W."/>
            <person name="Loureiro M.M."/>
            <person name="Nogueira E."/>
            <person name="Cidade D."/>
            <person name="Oliveira D."/>
            <person name="Simao T."/>
            <person name="Macedo J."/>
            <person name="Valadao A."/>
            <person name="Dreschsel M."/>
            <person name="Freitas F."/>
            <person name="Vidal M."/>
            <person name="Guedes H."/>
            <person name="Rodrigues E."/>
            <person name="Meneses C."/>
            <person name="Brioso P."/>
            <person name="Pozzer L."/>
            <person name="Figueiredo D."/>
            <person name="Montano H."/>
            <person name="Junior J."/>
            <person name="Filho G."/>
            <person name="Flores V."/>
            <person name="Ferreira B."/>
            <person name="Branco A."/>
            <person name="Gonzalez P."/>
            <person name="Guillobel H."/>
            <person name="Lemos M."/>
            <person name="Seibel L."/>
            <person name="Macedo J."/>
            <person name="Alves-Ferreira M."/>
            <person name="Sachetto-Martins G."/>
            <person name="Coelho A."/>
            <person name="Santos E."/>
            <person name="Amaral G."/>
            <person name="Neves A."/>
            <person name="Pacheco A.B."/>
            <person name="Carvalho D."/>
            <person name="Lery L."/>
            <person name="Bisch P."/>
            <person name="Rossle S.C."/>
            <person name="Urmenyi T."/>
            <person name="Kruger W.V."/>
            <person name="Martins O."/>
            <person name="Baldani J.I."/>
            <person name="Ferreira P.C."/>
        </authorList>
    </citation>
    <scope>NUCLEOTIDE SEQUENCE [LARGE SCALE GENOMIC DNA]</scope>
    <source>
        <strain evidence="3">ATCC 49037 / DSM 5601 / CCUG 37298 / CIP 103539 / LMG 7603 / PAl5</strain>
    </source>
</reference>
<feature type="compositionally biased region" description="Polar residues" evidence="1">
    <location>
        <begin position="8"/>
        <end position="29"/>
    </location>
</feature>
<gene>
    <name evidence="2" type="ordered locus">GDI3522</name>
</gene>
<evidence type="ECO:0000256" key="1">
    <source>
        <dbReference type="SAM" id="MobiDB-lite"/>
    </source>
</evidence>
<accession>A9H4P7</accession>
<protein>
    <submittedName>
        <fullName evidence="2">Uncharacterized protein</fullName>
    </submittedName>
</protein>
<evidence type="ECO:0000313" key="3">
    <source>
        <dbReference type="Proteomes" id="UP000001176"/>
    </source>
</evidence>
<organism evidence="2 3">
    <name type="scientific">Gluconacetobacter diazotrophicus (strain ATCC 49037 / DSM 5601 / CCUG 37298 / CIP 103539 / LMG 7603 / PAl5)</name>
    <dbReference type="NCBI Taxonomy" id="272568"/>
    <lineage>
        <taxon>Bacteria</taxon>
        <taxon>Pseudomonadati</taxon>
        <taxon>Pseudomonadota</taxon>
        <taxon>Alphaproteobacteria</taxon>
        <taxon>Acetobacterales</taxon>
        <taxon>Acetobacteraceae</taxon>
        <taxon>Gluconacetobacter</taxon>
    </lineage>
</organism>
<proteinExistence type="predicted"/>